<dbReference type="EC" id="2.3.3.21" evidence="8"/>
<evidence type="ECO:0000256" key="9">
    <source>
        <dbReference type="RuleBase" id="RU003523"/>
    </source>
</evidence>
<dbReference type="InterPro" id="IPR054691">
    <property type="entry name" value="LeuA/HCS_post-cat"/>
</dbReference>
<accession>A0ABN6MJ56</accession>
<name>A0ABN6MJ56_9BACT</name>
<dbReference type="EMBL" id="AP025591">
    <property type="protein sequence ID" value="BDG01058.1"/>
    <property type="molecule type" value="Genomic_DNA"/>
</dbReference>
<evidence type="ECO:0000256" key="5">
    <source>
        <dbReference type="ARBA" id="ARBA00022679"/>
    </source>
</evidence>
<keyword evidence="12" id="KW-1185">Reference proteome</keyword>
<evidence type="ECO:0000256" key="2">
    <source>
        <dbReference type="ARBA" id="ARBA00006154"/>
    </source>
</evidence>
<protein>
    <recommendedName>
        <fullName evidence="8">Citramalate synthase</fullName>
        <ecNumber evidence="8">2.3.3.21</ecNumber>
    </recommendedName>
</protein>
<dbReference type="InterPro" id="IPR000891">
    <property type="entry name" value="PYR_CT"/>
</dbReference>
<dbReference type="InterPro" id="IPR036230">
    <property type="entry name" value="LeuA_allosteric_dom_sf"/>
</dbReference>
<evidence type="ECO:0000259" key="10">
    <source>
        <dbReference type="PROSITE" id="PS50991"/>
    </source>
</evidence>
<evidence type="ECO:0000256" key="3">
    <source>
        <dbReference type="ARBA" id="ARBA00022605"/>
    </source>
</evidence>
<dbReference type="PROSITE" id="PS50991">
    <property type="entry name" value="PYR_CT"/>
    <property type="match status" value="1"/>
</dbReference>
<dbReference type="RefSeq" id="WP_248357422.1">
    <property type="nucleotide sequence ID" value="NZ_AP025591.1"/>
</dbReference>
<evidence type="ECO:0000256" key="1">
    <source>
        <dbReference type="ARBA" id="ARBA00004743"/>
    </source>
</evidence>
<dbReference type="InterPro" id="IPR002034">
    <property type="entry name" value="AIPM/Hcit_synth_CS"/>
</dbReference>
<comment type="similarity">
    <text evidence="2 9">Belongs to the alpha-IPM synthase/homocitrate synthase family.</text>
</comment>
<keyword evidence="3" id="KW-0028">Amino-acid biosynthesis</keyword>
<dbReference type="SMART" id="SM00917">
    <property type="entry name" value="LeuA_dimer"/>
    <property type="match status" value="1"/>
</dbReference>
<evidence type="ECO:0000313" key="11">
    <source>
        <dbReference type="EMBL" id="BDG01058.1"/>
    </source>
</evidence>
<dbReference type="Proteomes" id="UP001162891">
    <property type="component" value="Chromosome"/>
</dbReference>
<evidence type="ECO:0000256" key="8">
    <source>
        <dbReference type="NCBIfam" id="TIGR00977"/>
    </source>
</evidence>
<evidence type="ECO:0000313" key="12">
    <source>
        <dbReference type="Proteomes" id="UP001162891"/>
    </source>
</evidence>
<dbReference type="PROSITE" id="PS00815">
    <property type="entry name" value="AIPM_HOMOCIT_SYNTH_1"/>
    <property type="match status" value="1"/>
</dbReference>
<dbReference type="PANTHER" id="PTHR43538:SF1">
    <property type="entry name" value="(R)-CITRAMALATE SYNTHASE"/>
    <property type="match status" value="1"/>
</dbReference>
<evidence type="ECO:0000256" key="4">
    <source>
        <dbReference type="ARBA" id="ARBA00022624"/>
    </source>
</evidence>
<dbReference type="Gene3D" id="3.30.160.270">
    <property type="match status" value="1"/>
</dbReference>
<dbReference type="Gene3D" id="1.10.238.260">
    <property type="match status" value="1"/>
</dbReference>
<keyword evidence="4" id="KW-0412">Isoleucine biosynthesis</keyword>
<dbReference type="Pfam" id="PF00682">
    <property type="entry name" value="HMGL-like"/>
    <property type="match status" value="1"/>
</dbReference>
<dbReference type="InterPro" id="IPR013785">
    <property type="entry name" value="Aldolase_TIM"/>
</dbReference>
<keyword evidence="5 9" id="KW-0808">Transferase</keyword>
<organism evidence="11 12">
    <name type="scientific">Anaeromyxobacter oryzae</name>
    <dbReference type="NCBI Taxonomy" id="2918170"/>
    <lineage>
        <taxon>Bacteria</taxon>
        <taxon>Pseudomonadati</taxon>
        <taxon>Myxococcota</taxon>
        <taxon>Myxococcia</taxon>
        <taxon>Myxococcales</taxon>
        <taxon>Cystobacterineae</taxon>
        <taxon>Anaeromyxobacteraceae</taxon>
        <taxon>Anaeromyxobacter</taxon>
    </lineage>
</organism>
<dbReference type="SUPFAM" id="SSF110921">
    <property type="entry name" value="2-isopropylmalate synthase LeuA, allosteric (dimerisation) domain"/>
    <property type="match status" value="1"/>
</dbReference>
<gene>
    <name evidence="11" type="ORF">AMOR_00540</name>
</gene>
<dbReference type="CDD" id="cd07941">
    <property type="entry name" value="DRE_TIM_LeuA3"/>
    <property type="match status" value="1"/>
</dbReference>
<evidence type="ECO:0000256" key="6">
    <source>
        <dbReference type="ARBA" id="ARBA00023304"/>
    </source>
</evidence>
<comment type="catalytic activity">
    <reaction evidence="7">
        <text>pyruvate + acetyl-CoA + H2O = (3R)-citramalate + CoA + H(+)</text>
        <dbReference type="Rhea" id="RHEA:19045"/>
        <dbReference type="ChEBI" id="CHEBI:15361"/>
        <dbReference type="ChEBI" id="CHEBI:15377"/>
        <dbReference type="ChEBI" id="CHEBI:15378"/>
        <dbReference type="ChEBI" id="CHEBI:30934"/>
        <dbReference type="ChEBI" id="CHEBI:57287"/>
        <dbReference type="ChEBI" id="CHEBI:57288"/>
        <dbReference type="EC" id="2.3.3.21"/>
    </reaction>
</comment>
<reference evidence="12" key="1">
    <citation type="journal article" date="2022" name="Int. J. Syst. Evol. Microbiol.">
        <title>Anaeromyxobacter oryzae sp. nov., Anaeromyxobacter diazotrophicus sp. nov. and Anaeromyxobacter paludicola sp. nov., isolated from paddy soils.</title>
        <authorList>
            <person name="Itoh H."/>
            <person name="Xu Z."/>
            <person name="Mise K."/>
            <person name="Masuda Y."/>
            <person name="Ushijima N."/>
            <person name="Hayakawa C."/>
            <person name="Shiratori Y."/>
            <person name="Senoo K."/>
        </authorList>
    </citation>
    <scope>NUCLEOTIDE SEQUENCE [LARGE SCALE GENOMIC DNA]</scope>
    <source>
        <strain evidence="12">Red232</strain>
    </source>
</reference>
<dbReference type="Gene3D" id="3.20.20.70">
    <property type="entry name" value="Aldolase class I"/>
    <property type="match status" value="1"/>
</dbReference>
<sequence>MIQIYDTTLRDGTQREGISLSCDDKLRIARRLDELGVTFIEGGWPGSNPKDAEFFERARDIPWQHAKIAAFGSTCRVNGGPEDDANIQALLEARTPVCTVVGKTWTLHVSEVLRTTREENLRIIEKSLAYLRAQGRRVVYDAEHFFDGYRADPEYALETLRAAVKGGAETLVLCDTNGGSLPWQIGEIVRKVQAAVRHPLGVHCHNDSECAVANSLAAVHEGAVQVQGTVNGYGERCGNANLSSIVPALELKMGLRCLPEGKLKTLFEVAHFVAEVANLAPDEHLAYVGKSAFAHKGGIHVAAMRRSETSYQHVDPALVGNQMRVVVSELSGRGNLLSKAEEWGLKVGEGTDVAAVLNDIKALEAKGFSFEAAEASVALMFARRKPGYRPPYELVDFLVAVEHRSGRGLFAEAMVKVRVEGEVHHTAAEGDGPVDALDAALRKALAGRFPQIADLHLSDYKVRILDGKNGTAAVTRVLIDMQKGKRRWSTVGASPNIIEASWIALVDAVEYGLTLADN</sequence>
<comment type="pathway">
    <text evidence="1">Amino-acid biosynthesis; L-isoleucine biosynthesis; 2-oxobutanoate from pyruvate: step 1/3.</text>
</comment>
<dbReference type="Pfam" id="PF08502">
    <property type="entry name" value="LeuA_dimer"/>
    <property type="match status" value="1"/>
</dbReference>
<dbReference type="NCBIfam" id="TIGR00977">
    <property type="entry name" value="citramal_synth"/>
    <property type="match status" value="1"/>
</dbReference>
<dbReference type="SUPFAM" id="SSF51569">
    <property type="entry name" value="Aldolase"/>
    <property type="match status" value="1"/>
</dbReference>
<dbReference type="InterPro" id="IPR005675">
    <property type="entry name" value="Citramal_synthase"/>
</dbReference>
<proteinExistence type="inferred from homology"/>
<dbReference type="Pfam" id="PF22617">
    <property type="entry name" value="HCS_D2"/>
    <property type="match status" value="1"/>
</dbReference>
<keyword evidence="6" id="KW-0100">Branched-chain amino acid biosynthesis</keyword>
<evidence type="ECO:0000256" key="7">
    <source>
        <dbReference type="ARBA" id="ARBA00048263"/>
    </source>
</evidence>
<dbReference type="PANTHER" id="PTHR43538">
    <property type="entry name" value="ALPHA-IPM SYNTHASE/HOMOCITRATE SYNTHASE"/>
    <property type="match status" value="1"/>
</dbReference>
<feature type="domain" description="Pyruvate carboxyltransferase" evidence="10">
    <location>
        <begin position="2"/>
        <end position="273"/>
    </location>
</feature>
<dbReference type="InterPro" id="IPR013709">
    <property type="entry name" value="2-isopropylmalate_synth_dimer"/>
</dbReference>